<protein>
    <submittedName>
        <fullName evidence="2">Uncharacterized protein</fullName>
    </submittedName>
</protein>
<evidence type="ECO:0000256" key="1">
    <source>
        <dbReference type="SAM" id="Phobius"/>
    </source>
</evidence>
<comment type="caution">
    <text evidence="2">The sequence shown here is derived from an EMBL/GenBank/DDBJ whole genome shotgun (WGS) entry which is preliminary data.</text>
</comment>
<keyword evidence="1" id="KW-0472">Membrane</keyword>
<sequence>SLVKWGEEIYSFLISPIKITPLTLIILFLLSVIFLRYKKKIKNALGKNYRIIEKPKYIDVTIDFGARGMVKRKEKVIFYLGSSTPEYTSYTVTCGKCEIRYEEFSTYPLTYQCPNCGKIYGVTDYNRIIAQARSKLIKEVLPQWGKEAEKK</sequence>
<reference evidence="2" key="1">
    <citation type="journal article" date="2014" name="Front. Microbiol.">
        <title>High frequency of phylogenetically diverse reductive dehalogenase-homologous genes in deep subseafloor sedimentary metagenomes.</title>
        <authorList>
            <person name="Kawai M."/>
            <person name="Futagami T."/>
            <person name="Toyoda A."/>
            <person name="Takaki Y."/>
            <person name="Nishi S."/>
            <person name="Hori S."/>
            <person name="Arai W."/>
            <person name="Tsubouchi T."/>
            <person name="Morono Y."/>
            <person name="Uchiyama I."/>
            <person name="Ito T."/>
            <person name="Fujiyama A."/>
            <person name="Inagaki F."/>
            <person name="Takami H."/>
        </authorList>
    </citation>
    <scope>NUCLEOTIDE SEQUENCE</scope>
    <source>
        <strain evidence="2">Expedition CK06-06</strain>
    </source>
</reference>
<name>X0XDI5_9ZZZZ</name>
<keyword evidence="1" id="KW-0812">Transmembrane</keyword>
<gene>
    <name evidence="2" type="ORF">S01H1_66959</name>
</gene>
<organism evidence="2">
    <name type="scientific">marine sediment metagenome</name>
    <dbReference type="NCBI Taxonomy" id="412755"/>
    <lineage>
        <taxon>unclassified sequences</taxon>
        <taxon>metagenomes</taxon>
        <taxon>ecological metagenomes</taxon>
    </lineage>
</organism>
<feature type="transmembrane region" description="Helical" evidence="1">
    <location>
        <begin position="12"/>
        <end position="35"/>
    </location>
</feature>
<proteinExistence type="predicted"/>
<keyword evidence="1" id="KW-1133">Transmembrane helix</keyword>
<accession>X0XDI5</accession>
<dbReference type="AlphaFoldDB" id="X0XDI5"/>
<evidence type="ECO:0000313" key="2">
    <source>
        <dbReference type="EMBL" id="GAG34728.1"/>
    </source>
</evidence>
<dbReference type="EMBL" id="BARS01044300">
    <property type="protein sequence ID" value="GAG34728.1"/>
    <property type="molecule type" value="Genomic_DNA"/>
</dbReference>
<feature type="non-terminal residue" evidence="2">
    <location>
        <position position="1"/>
    </location>
</feature>